<keyword evidence="3" id="KW-1185">Reference proteome</keyword>
<evidence type="ECO:0000256" key="1">
    <source>
        <dbReference type="SAM" id="SignalP"/>
    </source>
</evidence>
<dbReference type="Proteomes" id="UP001223743">
    <property type="component" value="Unassembled WGS sequence"/>
</dbReference>
<protein>
    <recommendedName>
        <fullName evidence="4">Alkaline proteinase inhibitor/ Outer membrane lipoprotein Omp19 domain-containing protein</fullName>
    </recommendedName>
</protein>
<evidence type="ECO:0008006" key="4">
    <source>
        <dbReference type="Google" id="ProtNLM"/>
    </source>
</evidence>
<proteinExistence type="predicted"/>
<keyword evidence="1" id="KW-0732">Signal</keyword>
<accession>A0ABU0M2C6</accession>
<evidence type="ECO:0000313" key="2">
    <source>
        <dbReference type="EMBL" id="MDQ0515109.1"/>
    </source>
</evidence>
<feature type="signal peptide" evidence="1">
    <location>
        <begin position="1"/>
        <end position="26"/>
    </location>
</feature>
<evidence type="ECO:0000313" key="3">
    <source>
        <dbReference type="Proteomes" id="UP001223743"/>
    </source>
</evidence>
<name>A0ABU0M2C6_9HYPH</name>
<reference evidence="2 3" key="1">
    <citation type="submission" date="2023-07" db="EMBL/GenBank/DDBJ databases">
        <title>Genomic Encyclopedia of Type Strains, Phase IV (KMG-IV): sequencing the most valuable type-strain genomes for metagenomic binning, comparative biology and taxonomic classification.</title>
        <authorList>
            <person name="Goeker M."/>
        </authorList>
    </citation>
    <scope>NUCLEOTIDE SEQUENCE [LARGE SCALE GENOMIC DNA]</scope>
    <source>
        <strain evidence="2 3">B1-1</strain>
    </source>
</reference>
<gene>
    <name evidence="2" type="ORF">QO015_000722</name>
</gene>
<feature type="chain" id="PRO_5047335916" description="Alkaline proteinase inhibitor/ Outer membrane lipoprotein Omp19 domain-containing protein" evidence="1">
    <location>
        <begin position="27"/>
        <end position="136"/>
    </location>
</feature>
<sequence length="136" mass="14063">MTSLRRIVLVALPAAALIAGAGLAAAEPISGQWTGSFKQSNEPGSYAVAIDFAREPAAIDYADQSCGGTLEKVGEKGATSFYVETITRGGVDPATGHGCLNGNVVLMRTGDTLLWGWIGEHKGQAFSATAILARKP</sequence>
<dbReference type="EMBL" id="JAUSWJ010000001">
    <property type="protein sequence ID" value="MDQ0515109.1"/>
    <property type="molecule type" value="Genomic_DNA"/>
</dbReference>
<dbReference type="RefSeq" id="WP_266281413.1">
    <property type="nucleotide sequence ID" value="NZ_JAPKNF010000001.1"/>
</dbReference>
<comment type="caution">
    <text evidence="2">The sequence shown here is derived from an EMBL/GenBank/DDBJ whole genome shotgun (WGS) entry which is preliminary data.</text>
</comment>
<organism evidence="2 3">
    <name type="scientific">Kaistia geumhonensis</name>
    <dbReference type="NCBI Taxonomy" id="410839"/>
    <lineage>
        <taxon>Bacteria</taxon>
        <taxon>Pseudomonadati</taxon>
        <taxon>Pseudomonadota</taxon>
        <taxon>Alphaproteobacteria</taxon>
        <taxon>Hyphomicrobiales</taxon>
        <taxon>Kaistiaceae</taxon>
        <taxon>Kaistia</taxon>
    </lineage>
</organism>